<dbReference type="EMBL" id="CP085147">
    <property type="protein sequence ID" value="UOA16898.1"/>
    <property type="molecule type" value="Genomic_DNA"/>
</dbReference>
<organism evidence="2 3">
    <name type="scientific">Sulfitobacter dubius</name>
    <dbReference type="NCBI Taxonomy" id="218673"/>
    <lineage>
        <taxon>Bacteria</taxon>
        <taxon>Pseudomonadati</taxon>
        <taxon>Pseudomonadota</taxon>
        <taxon>Alphaproteobacteria</taxon>
        <taxon>Rhodobacterales</taxon>
        <taxon>Roseobacteraceae</taxon>
        <taxon>Sulfitobacter</taxon>
    </lineage>
</organism>
<protein>
    <submittedName>
        <fullName evidence="2">Uncharacterized protein</fullName>
    </submittedName>
</protein>
<accession>A0ABY3ZVW8</accession>
<geneLocation type="plasmid" evidence="2 3">
    <name>pDSM109990_c</name>
</geneLocation>
<proteinExistence type="predicted"/>
<evidence type="ECO:0000256" key="1">
    <source>
        <dbReference type="SAM" id="Phobius"/>
    </source>
</evidence>
<sequence>MFDFPALLGGHICSPSLNEDAQATITIIGGIVCIGTVLVARRAYHQSFKTTEIDDAHIRQFFKSAPLWRLRALQRTDGKGAKEPKDPYS</sequence>
<keyword evidence="2" id="KW-0614">Plasmid</keyword>
<feature type="transmembrane region" description="Helical" evidence="1">
    <location>
        <begin position="21"/>
        <end position="40"/>
    </location>
</feature>
<evidence type="ECO:0000313" key="3">
    <source>
        <dbReference type="Proteomes" id="UP000831019"/>
    </source>
</evidence>
<evidence type="ECO:0000313" key="2">
    <source>
        <dbReference type="EMBL" id="UOA16898.1"/>
    </source>
</evidence>
<reference evidence="3" key="1">
    <citation type="journal article" date="2022" name="Microorganisms">
        <title>Beyond the ABCs#Discovery of Three New Plasmid Types in Rhodobacterales (RepQ, RepY, RepW).</title>
        <authorList>
            <person name="Freese H.M."/>
            <person name="Ringel V."/>
            <person name="Overmann J."/>
            <person name="Petersen J."/>
        </authorList>
    </citation>
    <scope>NUCLEOTIDE SEQUENCE [LARGE SCALE GENOMIC DNA]</scope>
    <source>
        <strain evidence="3">DSM 109990</strain>
        <plasmid evidence="3">pDSM109990_c</plasmid>
    </source>
</reference>
<keyword evidence="3" id="KW-1185">Reference proteome</keyword>
<keyword evidence="1" id="KW-1133">Transmembrane helix</keyword>
<dbReference type="Proteomes" id="UP000831019">
    <property type="component" value="Plasmid pDSM109990_c"/>
</dbReference>
<gene>
    <name evidence="2" type="ORF">DSM109990_03785</name>
</gene>
<keyword evidence="1" id="KW-0472">Membrane</keyword>
<dbReference type="RefSeq" id="WP_243263840.1">
    <property type="nucleotide sequence ID" value="NZ_CP085147.1"/>
</dbReference>
<keyword evidence="1" id="KW-0812">Transmembrane</keyword>
<name>A0ABY3ZVW8_9RHOB</name>